<evidence type="ECO:0000256" key="2">
    <source>
        <dbReference type="ARBA" id="ARBA00023002"/>
    </source>
</evidence>
<dbReference type="PANTHER" id="PTHR43580">
    <property type="entry name" value="OXIDOREDUCTASE GLYR1-RELATED"/>
    <property type="match status" value="1"/>
</dbReference>
<feature type="domain" description="3-hydroxyisobutyrate dehydrogenase-like NAD-binding" evidence="5">
    <location>
        <begin position="168"/>
        <end position="286"/>
    </location>
</feature>
<proteinExistence type="inferred from homology"/>
<dbReference type="InterPro" id="IPR008927">
    <property type="entry name" value="6-PGluconate_DH-like_C_sf"/>
</dbReference>
<comment type="similarity">
    <text evidence="1">Belongs to the HIBADH-related family.</text>
</comment>
<dbReference type="InterPro" id="IPR006115">
    <property type="entry name" value="6PGDH_NADP-bd"/>
</dbReference>
<evidence type="ECO:0000259" key="5">
    <source>
        <dbReference type="Pfam" id="PF14833"/>
    </source>
</evidence>
<dbReference type="Pfam" id="PF14833">
    <property type="entry name" value="NAD_binding_11"/>
    <property type="match status" value="1"/>
</dbReference>
<dbReference type="PIRSF" id="PIRSF000103">
    <property type="entry name" value="HIBADH"/>
    <property type="match status" value="1"/>
</dbReference>
<dbReference type="GO" id="GO:0016491">
    <property type="term" value="F:oxidoreductase activity"/>
    <property type="evidence" value="ECO:0007669"/>
    <property type="project" value="UniProtKB-KW"/>
</dbReference>
<keyword evidence="7" id="KW-1185">Reference proteome</keyword>
<dbReference type="InterPro" id="IPR029154">
    <property type="entry name" value="HIBADH-like_NADP-bd"/>
</dbReference>
<feature type="domain" description="6-phosphogluconate dehydrogenase NADP-binding" evidence="4">
    <location>
        <begin position="6"/>
        <end position="163"/>
    </location>
</feature>
<keyword evidence="2 6" id="KW-0560">Oxidoreductase</keyword>
<name>A0ABW3VPG1_9PSEU</name>
<dbReference type="EMBL" id="JBHTMB010000246">
    <property type="protein sequence ID" value="MFD1236853.1"/>
    <property type="molecule type" value="Genomic_DNA"/>
</dbReference>
<evidence type="ECO:0000313" key="7">
    <source>
        <dbReference type="Proteomes" id="UP001597182"/>
    </source>
</evidence>
<dbReference type="PROSITE" id="PS00895">
    <property type="entry name" value="3_HYDROXYISOBUT_DH"/>
    <property type="match status" value="1"/>
</dbReference>
<dbReference type="InterPro" id="IPR036291">
    <property type="entry name" value="NAD(P)-bd_dom_sf"/>
</dbReference>
<dbReference type="InterPro" id="IPR013328">
    <property type="entry name" value="6PGD_dom2"/>
</dbReference>
<sequence length="300" mass="30473">MAVDPLGFVGLGLMGTPMALRLARAGTPLVVWNRTPARAAPLRAAGATVAADPAEVFARCPVVLLMLSDGDAVDAALGRGTPAFATMVRDRLVVVLGTTSPEYSRALGDDVRAAGGRHVEAPVSGSRVPAEQGALVAMLAGADDDRARVRPLLAPMCREVVDCGPVPAAQLTKLAVNLFLITMVTGLAEALHFARRHDLDLDTVVQVLDSGPMASDVSRIKAAKIVRDDLAPQAAAADVLGICRLVGDAARGAGIAAPLLDATAALFAETVAAGHGGDDMAAVVHAIAGRSARRAGAPAG</sequence>
<protein>
    <submittedName>
        <fullName evidence="6">NAD(P)-dependent oxidoreductase</fullName>
        <ecNumber evidence="6">1.1.-.-</ecNumber>
    </submittedName>
</protein>
<keyword evidence="3" id="KW-0520">NAD</keyword>
<evidence type="ECO:0000256" key="3">
    <source>
        <dbReference type="ARBA" id="ARBA00023027"/>
    </source>
</evidence>
<dbReference type="Proteomes" id="UP001597182">
    <property type="component" value="Unassembled WGS sequence"/>
</dbReference>
<dbReference type="SUPFAM" id="SSF48179">
    <property type="entry name" value="6-phosphogluconate dehydrogenase C-terminal domain-like"/>
    <property type="match status" value="1"/>
</dbReference>
<dbReference type="InterPro" id="IPR002204">
    <property type="entry name" value="3-OH-isobutyrate_DH-rel_CS"/>
</dbReference>
<comment type="caution">
    <text evidence="6">The sequence shown here is derived from an EMBL/GenBank/DDBJ whole genome shotgun (WGS) entry which is preliminary data.</text>
</comment>
<dbReference type="RefSeq" id="WP_013677904.1">
    <property type="nucleotide sequence ID" value="NZ_BAABKS010000029.1"/>
</dbReference>
<dbReference type="InterPro" id="IPR015815">
    <property type="entry name" value="HIBADH-related"/>
</dbReference>
<dbReference type="EC" id="1.1.-.-" evidence="6"/>
<organism evidence="6 7">
    <name type="scientific">Pseudonocardia benzenivorans</name>
    <dbReference type="NCBI Taxonomy" id="228005"/>
    <lineage>
        <taxon>Bacteria</taxon>
        <taxon>Bacillati</taxon>
        <taxon>Actinomycetota</taxon>
        <taxon>Actinomycetes</taxon>
        <taxon>Pseudonocardiales</taxon>
        <taxon>Pseudonocardiaceae</taxon>
        <taxon>Pseudonocardia</taxon>
    </lineage>
</organism>
<gene>
    <name evidence="6" type="ORF">ACFQ34_26495</name>
</gene>
<reference evidence="7" key="1">
    <citation type="journal article" date="2019" name="Int. J. Syst. Evol. Microbiol.">
        <title>The Global Catalogue of Microorganisms (GCM) 10K type strain sequencing project: providing services to taxonomists for standard genome sequencing and annotation.</title>
        <authorList>
            <consortium name="The Broad Institute Genomics Platform"/>
            <consortium name="The Broad Institute Genome Sequencing Center for Infectious Disease"/>
            <person name="Wu L."/>
            <person name="Ma J."/>
        </authorList>
    </citation>
    <scope>NUCLEOTIDE SEQUENCE [LARGE SCALE GENOMIC DNA]</scope>
    <source>
        <strain evidence="7">CCUG 49018</strain>
    </source>
</reference>
<dbReference type="Pfam" id="PF03446">
    <property type="entry name" value="NAD_binding_2"/>
    <property type="match status" value="1"/>
</dbReference>
<dbReference type="SUPFAM" id="SSF51735">
    <property type="entry name" value="NAD(P)-binding Rossmann-fold domains"/>
    <property type="match status" value="1"/>
</dbReference>
<accession>A0ABW3VPG1</accession>
<evidence type="ECO:0000259" key="4">
    <source>
        <dbReference type="Pfam" id="PF03446"/>
    </source>
</evidence>
<dbReference type="PANTHER" id="PTHR43580:SF2">
    <property type="entry name" value="CYTOKINE-LIKE NUCLEAR FACTOR N-PAC"/>
    <property type="match status" value="1"/>
</dbReference>
<dbReference type="Gene3D" id="3.40.50.720">
    <property type="entry name" value="NAD(P)-binding Rossmann-like Domain"/>
    <property type="match status" value="1"/>
</dbReference>
<evidence type="ECO:0000256" key="1">
    <source>
        <dbReference type="ARBA" id="ARBA00009080"/>
    </source>
</evidence>
<dbReference type="Gene3D" id="1.10.1040.10">
    <property type="entry name" value="N-(1-d-carboxylethyl)-l-norvaline Dehydrogenase, domain 2"/>
    <property type="match status" value="1"/>
</dbReference>
<evidence type="ECO:0000313" key="6">
    <source>
        <dbReference type="EMBL" id="MFD1236853.1"/>
    </source>
</evidence>
<dbReference type="InterPro" id="IPR051265">
    <property type="entry name" value="HIBADH-related_NP60_sf"/>
</dbReference>